<dbReference type="InParanoid" id="A0A165E8P2"/>
<evidence type="ECO:0008006" key="3">
    <source>
        <dbReference type="Google" id="ProtNLM"/>
    </source>
</evidence>
<dbReference type="Proteomes" id="UP000077266">
    <property type="component" value="Unassembled WGS sequence"/>
</dbReference>
<dbReference type="EMBL" id="KV426159">
    <property type="protein sequence ID" value="KZV86328.1"/>
    <property type="molecule type" value="Genomic_DNA"/>
</dbReference>
<gene>
    <name evidence="1" type="ORF">EXIGLDRAFT_774726</name>
</gene>
<reference evidence="1 2" key="1">
    <citation type="journal article" date="2016" name="Mol. Biol. Evol.">
        <title>Comparative Genomics of Early-Diverging Mushroom-Forming Fungi Provides Insights into the Origins of Lignocellulose Decay Capabilities.</title>
        <authorList>
            <person name="Nagy L.G."/>
            <person name="Riley R."/>
            <person name="Tritt A."/>
            <person name="Adam C."/>
            <person name="Daum C."/>
            <person name="Floudas D."/>
            <person name="Sun H."/>
            <person name="Yadav J.S."/>
            <person name="Pangilinan J."/>
            <person name="Larsson K.H."/>
            <person name="Matsuura K."/>
            <person name="Barry K."/>
            <person name="Labutti K."/>
            <person name="Kuo R."/>
            <person name="Ohm R.A."/>
            <person name="Bhattacharya S.S."/>
            <person name="Shirouzu T."/>
            <person name="Yoshinaga Y."/>
            <person name="Martin F.M."/>
            <person name="Grigoriev I.V."/>
            <person name="Hibbett D.S."/>
        </authorList>
    </citation>
    <scope>NUCLEOTIDE SEQUENCE [LARGE SCALE GENOMIC DNA]</scope>
    <source>
        <strain evidence="1 2">HHB12029</strain>
    </source>
</reference>
<protein>
    <recommendedName>
        <fullName evidence="3">F-box domain-containing protein</fullName>
    </recommendedName>
</protein>
<evidence type="ECO:0000313" key="2">
    <source>
        <dbReference type="Proteomes" id="UP000077266"/>
    </source>
</evidence>
<evidence type="ECO:0000313" key="1">
    <source>
        <dbReference type="EMBL" id="KZV86328.1"/>
    </source>
</evidence>
<organism evidence="1 2">
    <name type="scientific">Exidia glandulosa HHB12029</name>
    <dbReference type="NCBI Taxonomy" id="1314781"/>
    <lineage>
        <taxon>Eukaryota</taxon>
        <taxon>Fungi</taxon>
        <taxon>Dikarya</taxon>
        <taxon>Basidiomycota</taxon>
        <taxon>Agaricomycotina</taxon>
        <taxon>Agaricomycetes</taxon>
        <taxon>Auriculariales</taxon>
        <taxon>Exidiaceae</taxon>
        <taxon>Exidia</taxon>
    </lineage>
</organism>
<keyword evidence="2" id="KW-1185">Reference proteome</keyword>
<accession>A0A165E8P2</accession>
<sequence length="300" mass="33934">MGRRTVDTTRRMTRNGLRAHLQQQFAQLPLEIVCAIVTIAARDNISAGNRRWVAQSLAIVCKLFCDAAEPVLVESVWIWRHTNFDNVRPGRFTRTKHLYVASPLVVWSPEEFPSLEALTGRPFDVERIQRARYALPPRLTLHFYAESWDFAGGPPWIETLNGVTHLRINDYSAYECPLELLPASVTHLVLALSRRPNSNTPWGDEYTVKLEDQVTRILASSRLHLARVLISLNDMQPGDAIRILAHMRQTFDASSCDARLWVDESSTQGLSAGEKELLDPAQTEIWYAGRPLHSQSSPSP</sequence>
<proteinExistence type="predicted"/>
<dbReference type="AlphaFoldDB" id="A0A165E8P2"/>
<name>A0A165E8P2_EXIGL</name>